<dbReference type="EMBL" id="AMZH03003688">
    <property type="protein sequence ID" value="RRT71522.1"/>
    <property type="molecule type" value="Genomic_DNA"/>
</dbReference>
<proteinExistence type="predicted"/>
<reference evidence="1 2" key="1">
    <citation type="journal article" date="2014" name="Agronomy (Basel)">
        <title>A Draft Genome Sequence for Ensete ventricosum, the Drought-Tolerant Tree Against Hunger.</title>
        <authorList>
            <person name="Harrison J."/>
            <person name="Moore K.A."/>
            <person name="Paszkiewicz K."/>
            <person name="Jones T."/>
            <person name="Grant M."/>
            <person name="Ambacheew D."/>
            <person name="Muzemil S."/>
            <person name="Studholme D.J."/>
        </authorList>
    </citation>
    <scope>NUCLEOTIDE SEQUENCE [LARGE SCALE GENOMIC DNA]</scope>
</reference>
<protein>
    <submittedName>
        <fullName evidence="1">Uncharacterized protein</fullName>
    </submittedName>
</protein>
<sequence>MHLLGNSKYWPFPTYSAMGSHTITVSRKYATAINFVQCHAQSQVLNGFSCTVSEIQKTGHSQRIRAWEVIRPQFCEKM</sequence>
<evidence type="ECO:0000313" key="1">
    <source>
        <dbReference type="EMBL" id="RRT71522.1"/>
    </source>
</evidence>
<evidence type="ECO:0000313" key="2">
    <source>
        <dbReference type="Proteomes" id="UP000287651"/>
    </source>
</evidence>
<organism evidence="1 2">
    <name type="scientific">Ensete ventricosum</name>
    <name type="common">Abyssinian banana</name>
    <name type="synonym">Musa ensete</name>
    <dbReference type="NCBI Taxonomy" id="4639"/>
    <lineage>
        <taxon>Eukaryota</taxon>
        <taxon>Viridiplantae</taxon>
        <taxon>Streptophyta</taxon>
        <taxon>Embryophyta</taxon>
        <taxon>Tracheophyta</taxon>
        <taxon>Spermatophyta</taxon>
        <taxon>Magnoliopsida</taxon>
        <taxon>Liliopsida</taxon>
        <taxon>Zingiberales</taxon>
        <taxon>Musaceae</taxon>
        <taxon>Ensete</taxon>
    </lineage>
</organism>
<gene>
    <name evidence="1" type="ORF">B296_00017899</name>
</gene>
<dbReference type="AlphaFoldDB" id="A0A427A5K2"/>
<name>A0A427A5K2_ENSVE</name>
<dbReference type="Proteomes" id="UP000287651">
    <property type="component" value="Unassembled WGS sequence"/>
</dbReference>
<accession>A0A427A5K2</accession>
<comment type="caution">
    <text evidence="1">The sequence shown here is derived from an EMBL/GenBank/DDBJ whole genome shotgun (WGS) entry which is preliminary data.</text>
</comment>